<dbReference type="AlphaFoldDB" id="A0A1W9ZKK7"/>
<dbReference type="EMBL" id="MVHG01000014">
    <property type="protein sequence ID" value="ORA17360.1"/>
    <property type="molecule type" value="Genomic_DNA"/>
</dbReference>
<dbReference type="RefSeq" id="WP_083064123.1">
    <property type="nucleotide sequence ID" value="NZ_MVHG01000014.1"/>
</dbReference>
<dbReference type="OrthoDB" id="4764741at2"/>
<accession>A0A1W9ZKK7</accession>
<comment type="caution">
    <text evidence="1">The sequence shown here is derived from an EMBL/GenBank/DDBJ whole genome shotgun (WGS) entry which is preliminary data.</text>
</comment>
<reference evidence="1 2" key="1">
    <citation type="submission" date="2016-12" db="EMBL/GenBank/DDBJ databases">
        <title>The new phylogeny of genus Mycobacterium.</title>
        <authorList>
            <person name="Tortoli E."/>
            <person name="Trovato A."/>
            <person name="Cirillo D.M."/>
        </authorList>
    </citation>
    <scope>NUCLEOTIDE SEQUENCE [LARGE SCALE GENOMIC DNA]</scope>
    <source>
        <strain evidence="1 2">DSM 45069</strain>
    </source>
</reference>
<evidence type="ECO:0000313" key="2">
    <source>
        <dbReference type="Proteomes" id="UP000192707"/>
    </source>
</evidence>
<protein>
    <submittedName>
        <fullName evidence="1">Uncharacterized protein</fullName>
    </submittedName>
</protein>
<organism evidence="1 2">
    <name type="scientific">Mycobacterium arosiense ATCC BAA-1401 = DSM 45069</name>
    <dbReference type="NCBI Taxonomy" id="1265311"/>
    <lineage>
        <taxon>Bacteria</taxon>
        <taxon>Bacillati</taxon>
        <taxon>Actinomycetota</taxon>
        <taxon>Actinomycetes</taxon>
        <taxon>Mycobacteriales</taxon>
        <taxon>Mycobacteriaceae</taxon>
        <taxon>Mycobacterium</taxon>
        <taxon>Mycobacterium avium complex (MAC)</taxon>
    </lineage>
</organism>
<name>A0A1W9ZKK7_MYCAI</name>
<keyword evidence="2" id="KW-1185">Reference proteome</keyword>
<sequence>MADHELEVNIYPAPNPALTEILVGEDMARVVNDYGQRVKAQYVSDVQARAHKGDPHPGALAASAYCNVFVGGMKNDRYVAEVGSALDYAASDEFGRSSRNPYHGHHSLRDALFSLAPNTL</sequence>
<dbReference type="Proteomes" id="UP000192707">
    <property type="component" value="Unassembled WGS sequence"/>
</dbReference>
<evidence type="ECO:0000313" key="1">
    <source>
        <dbReference type="EMBL" id="ORA17360.1"/>
    </source>
</evidence>
<gene>
    <name evidence="1" type="ORF">BST14_08795</name>
</gene>
<proteinExistence type="predicted"/>